<keyword evidence="5 6" id="KW-0411">Iron-sulfur</keyword>
<dbReference type="PANTHER" id="PTHR32479:SF17">
    <property type="entry name" value="GLYCOLATE OXIDASE IRON-SULFUR SUBUNIT"/>
    <property type="match status" value="1"/>
</dbReference>
<name>A0A7X1E9P2_9BACT</name>
<dbReference type="EC" id="1.1.99.14" evidence="6"/>
<evidence type="ECO:0000256" key="5">
    <source>
        <dbReference type="ARBA" id="ARBA00023014"/>
    </source>
</evidence>
<accession>A0A7X1E9P2</accession>
<dbReference type="InterPro" id="IPR017896">
    <property type="entry name" value="4Fe4S_Fe-S-bd"/>
</dbReference>
<organism evidence="8 9">
    <name type="scientific">Pelagicoccus albus</name>
    <dbReference type="NCBI Taxonomy" id="415222"/>
    <lineage>
        <taxon>Bacteria</taxon>
        <taxon>Pseudomonadati</taxon>
        <taxon>Verrucomicrobiota</taxon>
        <taxon>Opitutia</taxon>
        <taxon>Puniceicoccales</taxon>
        <taxon>Pelagicoccaceae</taxon>
        <taxon>Pelagicoccus</taxon>
    </lineage>
</organism>
<dbReference type="InterPro" id="IPR012257">
    <property type="entry name" value="Glc_ox_4Fe-4S"/>
</dbReference>
<feature type="domain" description="4Fe-4S ferredoxin-type" evidence="7">
    <location>
        <begin position="58"/>
        <end position="90"/>
    </location>
</feature>
<feature type="domain" description="4Fe-4S ferredoxin-type" evidence="7">
    <location>
        <begin position="5"/>
        <end position="37"/>
    </location>
</feature>
<evidence type="ECO:0000256" key="4">
    <source>
        <dbReference type="ARBA" id="ARBA00023004"/>
    </source>
</evidence>
<dbReference type="GO" id="GO:0046872">
    <property type="term" value="F:metal ion binding"/>
    <property type="evidence" value="ECO:0007669"/>
    <property type="project" value="UniProtKB-UniRule"/>
</dbReference>
<dbReference type="RefSeq" id="WP_185661930.1">
    <property type="nucleotide sequence ID" value="NZ_CAWPOO010000013.1"/>
</dbReference>
<dbReference type="PROSITE" id="PS51379">
    <property type="entry name" value="4FE4S_FER_2"/>
    <property type="match status" value="2"/>
</dbReference>
<evidence type="ECO:0000313" key="8">
    <source>
        <dbReference type="EMBL" id="MBC2608075.1"/>
    </source>
</evidence>
<protein>
    <recommendedName>
        <fullName evidence="6">Glycolate oxidase iron-sulfur subunit</fullName>
        <ecNumber evidence="6">1.1.99.14</ecNumber>
    </recommendedName>
</protein>
<dbReference type="GO" id="GO:0019154">
    <property type="term" value="F:glycolate dehydrogenase activity"/>
    <property type="evidence" value="ECO:0007669"/>
    <property type="project" value="UniProtKB-EC"/>
</dbReference>
<comment type="cofactor">
    <cofactor evidence="6">
        <name>[4Fe-4S] cluster</name>
        <dbReference type="ChEBI" id="CHEBI:49883"/>
    </cofactor>
    <text evidence="6">Binds 2 [4Fe-4S] clusters.</text>
</comment>
<evidence type="ECO:0000256" key="6">
    <source>
        <dbReference type="PIRNR" id="PIRNR000139"/>
    </source>
</evidence>
<dbReference type="InterPro" id="IPR017900">
    <property type="entry name" value="4Fe4S_Fe_S_CS"/>
</dbReference>
<comment type="catalytic activity">
    <reaction evidence="6">
        <text>glycolate + A = glyoxylate + AH2</text>
        <dbReference type="Rhea" id="RHEA:21264"/>
        <dbReference type="ChEBI" id="CHEBI:13193"/>
        <dbReference type="ChEBI" id="CHEBI:17499"/>
        <dbReference type="ChEBI" id="CHEBI:29805"/>
        <dbReference type="ChEBI" id="CHEBI:36655"/>
        <dbReference type="EC" id="1.1.99.14"/>
    </reaction>
</comment>
<dbReference type="Pfam" id="PF13183">
    <property type="entry name" value="Fer4_8"/>
    <property type="match status" value="1"/>
</dbReference>
<keyword evidence="3" id="KW-0677">Repeat</keyword>
<keyword evidence="2 6" id="KW-0479">Metal-binding</keyword>
<dbReference type="Pfam" id="PF02754">
    <property type="entry name" value="CCG"/>
    <property type="match status" value="2"/>
</dbReference>
<keyword evidence="6" id="KW-0813">Transport</keyword>
<dbReference type="PROSITE" id="PS00198">
    <property type="entry name" value="4FE4S_FER_1"/>
    <property type="match status" value="1"/>
</dbReference>
<comment type="catalytic activity">
    <reaction evidence="6">
        <text>(R)-lactate + A = pyruvate + AH2</text>
        <dbReference type="Rhea" id="RHEA:15089"/>
        <dbReference type="ChEBI" id="CHEBI:13193"/>
        <dbReference type="ChEBI" id="CHEBI:15361"/>
        <dbReference type="ChEBI" id="CHEBI:16004"/>
        <dbReference type="ChEBI" id="CHEBI:17499"/>
    </reaction>
</comment>
<keyword evidence="4 6" id="KW-0408">Iron</keyword>
<comment type="caution">
    <text evidence="8">The sequence shown here is derived from an EMBL/GenBank/DDBJ whole genome shotgun (WGS) entry which is preliminary data.</text>
</comment>
<evidence type="ECO:0000256" key="2">
    <source>
        <dbReference type="ARBA" id="ARBA00022723"/>
    </source>
</evidence>
<proteinExistence type="predicted"/>
<sequence length="440" mass="48726">MSETKLANLDYSVLQQCMHCGMCLPTCPTYSITKRERNSPRGRIAWMRAIADGELDLDEEFADEMSYCVGCLACTTACPAGVDYVHMLETARTEVEASGVKSTPLRSAIRYFSMRVLFKQPRLLDFVGRILRLYQNSGAQESFRKWGLTTLLSPQMQALEPNTPRMQDKFSDELIEEWEKPSGETRYRVAVLTGCVQSLTFSDVNRATVDVLLENGCAVYTPRLQHCCGSLHAHNGDHDSAVDLAKKQIDAIDPFAFDAIISNAGGCGSHLKHYDRLLSEDTRYAEAAKEWSRKLKDVSEWLVEIGFRKPSGISDPAEKGTLTYHEACHLCHGQKITAQPREILKSLPGFEFTECKNSDRCCGSAGIYSITQPDTANELLRQKLEAVEDTGASVLALGNPGCHLHIENGLKAGDAKTEVVHPVVLLARAYADEKAILPKS</sequence>
<dbReference type="PIRSF" id="PIRSF000139">
    <property type="entry name" value="Glc_ox_4Fe-4S"/>
    <property type="match status" value="1"/>
</dbReference>
<dbReference type="AlphaFoldDB" id="A0A7X1E9P2"/>
<dbReference type="Proteomes" id="UP000526501">
    <property type="component" value="Unassembled WGS sequence"/>
</dbReference>
<keyword evidence="9" id="KW-1185">Reference proteome</keyword>
<evidence type="ECO:0000256" key="3">
    <source>
        <dbReference type="ARBA" id="ARBA00022737"/>
    </source>
</evidence>
<dbReference type="EMBL" id="JACHVC010000013">
    <property type="protein sequence ID" value="MBC2608075.1"/>
    <property type="molecule type" value="Genomic_DNA"/>
</dbReference>
<dbReference type="InterPro" id="IPR004017">
    <property type="entry name" value="Cys_rich_dom"/>
</dbReference>
<gene>
    <name evidence="8" type="ORF">H5P27_18620</name>
</gene>
<dbReference type="InterPro" id="IPR009051">
    <property type="entry name" value="Helical_ferredxn"/>
</dbReference>
<dbReference type="SUPFAM" id="SSF46548">
    <property type="entry name" value="alpha-helical ferredoxin"/>
    <property type="match status" value="1"/>
</dbReference>
<evidence type="ECO:0000259" key="7">
    <source>
        <dbReference type="PROSITE" id="PS51379"/>
    </source>
</evidence>
<dbReference type="GO" id="GO:0051539">
    <property type="term" value="F:4 iron, 4 sulfur cluster binding"/>
    <property type="evidence" value="ECO:0007669"/>
    <property type="project" value="UniProtKB-UniRule"/>
</dbReference>
<evidence type="ECO:0000256" key="1">
    <source>
        <dbReference type="ARBA" id="ARBA00022485"/>
    </source>
</evidence>
<dbReference type="PANTHER" id="PTHR32479">
    <property type="entry name" value="GLYCOLATE OXIDASE IRON-SULFUR SUBUNIT"/>
    <property type="match status" value="1"/>
</dbReference>
<keyword evidence="6" id="KW-0249">Electron transport</keyword>
<dbReference type="Gene3D" id="1.10.1060.10">
    <property type="entry name" value="Alpha-helical ferredoxin"/>
    <property type="match status" value="1"/>
</dbReference>
<comment type="function">
    <text evidence="6">Component of a complex that catalyzes the oxidation of glycolate to glyoxylate.</text>
</comment>
<keyword evidence="1 6" id="KW-0004">4Fe-4S</keyword>
<evidence type="ECO:0000313" key="9">
    <source>
        <dbReference type="Proteomes" id="UP000526501"/>
    </source>
</evidence>
<reference evidence="8 9" key="1">
    <citation type="submission" date="2020-07" db="EMBL/GenBank/DDBJ databases">
        <authorList>
            <person name="Feng X."/>
        </authorList>
    </citation>
    <scope>NUCLEOTIDE SEQUENCE [LARGE SCALE GENOMIC DNA]</scope>
    <source>
        <strain evidence="8 9">JCM23202</strain>
    </source>
</reference>